<evidence type="ECO:0000259" key="12">
    <source>
        <dbReference type="PROSITE" id="PS50928"/>
    </source>
</evidence>
<evidence type="ECO:0000256" key="7">
    <source>
        <dbReference type="ARBA" id="ARBA00022989"/>
    </source>
</evidence>
<evidence type="ECO:0000256" key="2">
    <source>
        <dbReference type="ARBA" id="ARBA00007069"/>
    </source>
</evidence>
<protein>
    <recommendedName>
        <fullName evidence="10">Phosphate transport system permease protein</fullName>
    </recommendedName>
</protein>
<comment type="function">
    <text evidence="10">Part of the binding-protein-dependent transport system for phosphate; probably responsible for the translocation of the substrate across the membrane.</text>
</comment>
<keyword evidence="8 9" id="KW-0472">Membrane</keyword>
<feature type="transmembrane region" description="Helical" evidence="9">
    <location>
        <begin position="279"/>
        <end position="303"/>
    </location>
</feature>
<evidence type="ECO:0000256" key="8">
    <source>
        <dbReference type="ARBA" id="ARBA00023136"/>
    </source>
</evidence>
<dbReference type="InterPro" id="IPR011864">
    <property type="entry name" value="Phosphate_PstC"/>
</dbReference>
<dbReference type="PROSITE" id="PS50928">
    <property type="entry name" value="ABC_TM1"/>
    <property type="match status" value="1"/>
</dbReference>
<accession>A0A1M5IB17</accession>
<keyword evidence="14" id="KW-1185">Reference proteome</keyword>
<dbReference type="GO" id="GO:0005315">
    <property type="term" value="F:phosphate transmembrane transporter activity"/>
    <property type="evidence" value="ECO:0007669"/>
    <property type="project" value="InterPro"/>
</dbReference>
<name>A0A1M5IB17_9ACTN</name>
<dbReference type="AlphaFoldDB" id="A0A1M5IB17"/>
<feature type="transmembrane region" description="Helical" evidence="9">
    <location>
        <begin position="340"/>
        <end position="363"/>
    </location>
</feature>
<dbReference type="InterPro" id="IPR035906">
    <property type="entry name" value="MetI-like_sf"/>
</dbReference>
<dbReference type="PANTHER" id="PTHR30425:SF1">
    <property type="entry name" value="PHOSPHATE TRANSPORT SYSTEM PERMEASE PROTEIN PSTC"/>
    <property type="match status" value="1"/>
</dbReference>
<sequence>MTERAGRTGSDTPGEPLPPPRVGGESVLDQPADAGAAMAPVAVASSDPLAHGPADSTPVAGGGTTAAGGKVRIGDRIFAGLTAGASGVVIVLVVLIGTFLAIKSVPSILDDKDNFLTSTNWQTTPGNLRFGIAPLLWVTVIISLIALVIAVPVAIGVALFITQYAPRRLAKPVAYVLDLLAAIPSIVYGIWGAFVLAPKLEPVQRVLADIPLPLFHSAQARGTIFDGGVVLAVMILPIITAISRDVFERTPRANVEAALALGATKWEMIRMAVIPYGRAGVVSGSMLGLGRALGETIAVYLIVSTASPPFRFTIFTGGDTFASKIANGSAEFNNPETTGVYIAAGLVLFVLTFVVNSAARAVVNRKAVQ</sequence>
<feature type="domain" description="ABC transmembrane type-1" evidence="12">
    <location>
        <begin position="136"/>
        <end position="359"/>
    </location>
</feature>
<comment type="similarity">
    <text evidence="2 10">Belongs to the binding-protein-dependent transport system permease family. CysTW subfamily.</text>
</comment>
<evidence type="ECO:0000313" key="14">
    <source>
        <dbReference type="Proteomes" id="UP000186132"/>
    </source>
</evidence>
<evidence type="ECO:0000256" key="9">
    <source>
        <dbReference type="RuleBase" id="RU363032"/>
    </source>
</evidence>
<dbReference type="SUPFAM" id="SSF161098">
    <property type="entry name" value="MetI-like"/>
    <property type="match status" value="1"/>
</dbReference>
<feature type="transmembrane region" description="Helical" evidence="9">
    <location>
        <begin position="135"/>
        <end position="161"/>
    </location>
</feature>
<evidence type="ECO:0000256" key="10">
    <source>
        <dbReference type="RuleBase" id="RU363054"/>
    </source>
</evidence>
<dbReference type="InterPro" id="IPR051124">
    <property type="entry name" value="Phosphate_Transport_Permease"/>
</dbReference>
<dbReference type="InterPro" id="IPR000515">
    <property type="entry name" value="MetI-like"/>
</dbReference>
<evidence type="ECO:0000256" key="6">
    <source>
        <dbReference type="ARBA" id="ARBA00022692"/>
    </source>
</evidence>
<dbReference type="EMBL" id="FQVU01000002">
    <property type="protein sequence ID" value="SHG25554.1"/>
    <property type="molecule type" value="Genomic_DNA"/>
</dbReference>
<dbReference type="CDD" id="cd06261">
    <property type="entry name" value="TM_PBP2"/>
    <property type="match status" value="1"/>
</dbReference>
<feature type="transmembrane region" description="Helical" evidence="9">
    <location>
        <begin position="77"/>
        <end position="102"/>
    </location>
</feature>
<evidence type="ECO:0000256" key="1">
    <source>
        <dbReference type="ARBA" id="ARBA00004651"/>
    </source>
</evidence>
<dbReference type="NCBIfam" id="TIGR02138">
    <property type="entry name" value="phosphate_pstC"/>
    <property type="match status" value="1"/>
</dbReference>
<dbReference type="STRING" id="1206085.SAMN05443575_1833"/>
<evidence type="ECO:0000313" key="13">
    <source>
        <dbReference type="EMBL" id="SHG25554.1"/>
    </source>
</evidence>
<evidence type="ECO:0000256" key="11">
    <source>
        <dbReference type="SAM" id="MobiDB-lite"/>
    </source>
</evidence>
<dbReference type="GO" id="GO:0005886">
    <property type="term" value="C:plasma membrane"/>
    <property type="evidence" value="ECO:0007669"/>
    <property type="project" value="UniProtKB-SubCell"/>
</dbReference>
<comment type="subcellular location">
    <subcellularLocation>
        <location evidence="1 9">Cell membrane</location>
        <topology evidence="1 9">Multi-pass membrane protein</topology>
    </subcellularLocation>
</comment>
<reference evidence="13 14" key="1">
    <citation type="submission" date="2016-11" db="EMBL/GenBank/DDBJ databases">
        <authorList>
            <person name="Jaros S."/>
            <person name="Januszkiewicz K."/>
            <person name="Wedrychowicz H."/>
        </authorList>
    </citation>
    <scope>NUCLEOTIDE SEQUENCE [LARGE SCALE GENOMIC DNA]</scope>
    <source>
        <strain evidence="13 14">DSM 45627</strain>
    </source>
</reference>
<keyword evidence="5 10" id="KW-0592">Phosphate transport</keyword>
<evidence type="ECO:0000256" key="4">
    <source>
        <dbReference type="ARBA" id="ARBA00022475"/>
    </source>
</evidence>
<keyword evidence="6 9" id="KW-0812">Transmembrane</keyword>
<organism evidence="13 14">
    <name type="scientific">Jatrophihabitans endophyticus</name>
    <dbReference type="NCBI Taxonomy" id="1206085"/>
    <lineage>
        <taxon>Bacteria</taxon>
        <taxon>Bacillati</taxon>
        <taxon>Actinomycetota</taxon>
        <taxon>Actinomycetes</taxon>
        <taxon>Jatrophihabitantales</taxon>
        <taxon>Jatrophihabitantaceae</taxon>
        <taxon>Jatrophihabitans</taxon>
    </lineage>
</organism>
<keyword evidence="4 10" id="KW-1003">Cell membrane</keyword>
<dbReference type="Pfam" id="PF00528">
    <property type="entry name" value="BPD_transp_1"/>
    <property type="match status" value="1"/>
</dbReference>
<dbReference type="GO" id="GO:0006817">
    <property type="term" value="P:phosphate ion transport"/>
    <property type="evidence" value="ECO:0007669"/>
    <property type="project" value="UniProtKB-KW"/>
</dbReference>
<feature type="region of interest" description="Disordered" evidence="11">
    <location>
        <begin position="1"/>
        <end position="31"/>
    </location>
</feature>
<keyword evidence="7 9" id="KW-1133">Transmembrane helix</keyword>
<feature type="transmembrane region" description="Helical" evidence="9">
    <location>
        <begin position="173"/>
        <end position="197"/>
    </location>
</feature>
<dbReference type="Proteomes" id="UP000186132">
    <property type="component" value="Unassembled WGS sequence"/>
</dbReference>
<dbReference type="Gene3D" id="1.10.3720.10">
    <property type="entry name" value="MetI-like"/>
    <property type="match status" value="1"/>
</dbReference>
<feature type="transmembrane region" description="Helical" evidence="9">
    <location>
        <begin position="223"/>
        <end position="242"/>
    </location>
</feature>
<proteinExistence type="inferred from homology"/>
<dbReference type="PANTHER" id="PTHR30425">
    <property type="entry name" value="PHOSPHATE TRANSPORT SYSTEM PERMEASE PROTEIN PST"/>
    <property type="match status" value="1"/>
</dbReference>
<gene>
    <name evidence="13" type="ORF">SAMN05443575_1833</name>
</gene>
<evidence type="ECO:0000256" key="5">
    <source>
        <dbReference type="ARBA" id="ARBA00022592"/>
    </source>
</evidence>
<evidence type="ECO:0000256" key="3">
    <source>
        <dbReference type="ARBA" id="ARBA00022448"/>
    </source>
</evidence>
<keyword evidence="3 9" id="KW-0813">Transport</keyword>